<sequence>MNLKCSNTSCNAHRGITCVLGEILHTECLAWKQGYSDVEVKTKPSPYSQVSARVPWSGSTLGLTDIANLTPRGRSILIGVIGPHDAGKTTLLLGNYLKLMQGRLLADAQFAGSRTLGAWESLAAWTRFDDPARTPSFPPHTERGISRVPGILHLALRRKNDEFRDVLLTDAPGEWFNRWAIKEEAPDAEGARWVVDRADAFLVVADCQRLSGSERGVARDGLRELLERLSNHVKNRPTTLVWAKDDYEPNDKIRNSIRATLDKQIPHANEVSSSSNRPESLMKALESVLSPAWTGMQAKPIVEPIIQHQAFAAYRGHYA</sequence>
<name>A0A1Z4BYP6_9GAMM</name>
<dbReference type="AlphaFoldDB" id="A0A1Z4BYP6"/>
<organism evidence="2 3">
    <name type="scientific">Methylovulum psychrotolerans</name>
    <dbReference type="NCBI Taxonomy" id="1704499"/>
    <lineage>
        <taxon>Bacteria</taxon>
        <taxon>Pseudomonadati</taxon>
        <taxon>Pseudomonadota</taxon>
        <taxon>Gammaproteobacteria</taxon>
        <taxon>Methylococcales</taxon>
        <taxon>Methylococcaceae</taxon>
        <taxon>Methylovulum</taxon>
    </lineage>
</organism>
<evidence type="ECO:0000259" key="1">
    <source>
        <dbReference type="Pfam" id="PF19993"/>
    </source>
</evidence>
<keyword evidence="3" id="KW-1185">Reference proteome</keyword>
<dbReference type="InterPro" id="IPR027417">
    <property type="entry name" value="P-loop_NTPase"/>
</dbReference>
<protein>
    <recommendedName>
        <fullName evidence="1">Double-GTPase 2 domain-containing protein</fullName>
    </recommendedName>
</protein>
<dbReference type="SUPFAM" id="SSF52540">
    <property type="entry name" value="P-loop containing nucleoside triphosphate hydrolases"/>
    <property type="match status" value="1"/>
</dbReference>
<dbReference type="InterPro" id="IPR045528">
    <property type="entry name" value="DO-GTPase2"/>
</dbReference>
<proteinExistence type="predicted"/>
<dbReference type="Pfam" id="PF19993">
    <property type="entry name" value="DO-GTPase2"/>
    <property type="match status" value="1"/>
</dbReference>
<dbReference type="Gene3D" id="3.40.50.300">
    <property type="entry name" value="P-loop containing nucleotide triphosphate hydrolases"/>
    <property type="match status" value="1"/>
</dbReference>
<evidence type="ECO:0000313" key="3">
    <source>
        <dbReference type="Proteomes" id="UP000197019"/>
    </source>
</evidence>
<gene>
    <name evidence="2" type="ORF">CEK71_09995</name>
</gene>
<feature type="domain" description="Double-GTPase 2" evidence="1">
    <location>
        <begin position="76"/>
        <end position="293"/>
    </location>
</feature>
<dbReference type="KEGG" id="mpsy:CEK71_09995"/>
<reference evidence="2 3" key="1">
    <citation type="submission" date="2017-06" db="EMBL/GenBank/DDBJ databases">
        <title>Genome Sequencing of the methanotroph Methylovulum psychrotolerants str. HV10-M2 isolated from a high-altitude environment.</title>
        <authorList>
            <person name="Mateos-Rivera A."/>
        </authorList>
    </citation>
    <scope>NUCLEOTIDE SEQUENCE [LARGE SCALE GENOMIC DNA]</scope>
    <source>
        <strain evidence="2 3">HV10_M2</strain>
    </source>
</reference>
<evidence type="ECO:0000313" key="2">
    <source>
        <dbReference type="EMBL" id="ASF46380.1"/>
    </source>
</evidence>
<dbReference type="OrthoDB" id="9758568at2"/>
<dbReference type="EMBL" id="CP022129">
    <property type="protein sequence ID" value="ASF46380.1"/>
    <property type="molecule type" value="Genomic_DNA"/>
</dbReference>
<accession>A0A1Z4BYP6</accession>
<dbReference type="Proteomes" id="UP000197019">
    <property type="component" value="Chromosome"/>
</dbReference>